<dbReference type="EMBL" id="CP036455">
    <property type="protein sequence ID" value="QBI56152.1"/>
    <property type="molecule type" value="Genomic_DNA"/>
</dbReference>
<evidence type="ECO:0000313" key="5">
    <source>
        <dbReference type="EMBL" id="QBI56152.1"/>
    </source>
</evidence>
<accession>A0A4V0ZK90</accession>
<dbReference type="OrthoDB" id="4484556at2"/>
<dbReference type="PANTHER" id="PTHR43464">
    <property type="entry name" value="METHYLTRANSFERASE"/>
    <property type="match status" value="1"/>
</dbReference>
<organism evidence="5 6">
    <name type="scientific">Streptomonospora litoralis</name>
    <dbReference type="NCBI Taxonomy" id="2498135"/>
    <lineage>
        <taxon>Bacteria</taxon>
        <taxon>Bacillati</taxon>
        <taxon>Actinomycetota</taxon>
        <taxon>Actinomycetes</taxon>
        <taxon>Streptosporangiales</taxon>
        <taxon>Nocardiopsidaceae</taxon>
        <taxon>Streptomonospora</taxon>
    </lineage>
</organism>
<keyword evidence="6" id="KW-1185">Reference proteome</keyword>
<dbReference type="Proteomes" id="UP000292235">
    <property type="component" value="Chromosome"/>
</dbReference>
<feature type="domain" description="Methyltransferase type 12" evidence="4">
    <location>
        <begin position="46"/>
        <end position="120"/>
    </location>
</feature>
<protein>
    <submittedName>
        <fullName evidence="5">Trans-aconitate 2-methyltransferase</fullName>
    </submittedName>
</protein>
<evidence type="ECO:0000313" key="6">
    <source>
        <dbReference type="Proteomes" id="UP000292235"/>
    </source>
</evidence>
<evidence type="ECO:0000259" key="4">
    <source>
        <dbReference type="Pfam" id="PF08242"/>
    </source>
</evidence>
<dbReference type="PANTHER" id="PTHR43464:SF19">
    <property type="entry name" value="UBIQUINONE BIOSYNTHESIS O-METHYLTRANSFERASE, MITOCHONDRIAL"/>
    <property type="match status" value="1"/>
</dbReference>
<proteinExistence type="predicted"/>
<evidence type="ECO:0000256" key="1">
    <source>
        <dbReference type="ARBA" id="ARBA00022603"/>
    </source>
</evidence>
<dbReference type="RefSeq" id="WP_131100836.1">
    <property type="nucleotide sequence ID" value="NZ_CP036455.1"/>
</dbReference>
<dbReference type="SUPFAM" id="SSF53335">
    <property type="entry name" value="S-adenosyl-L-methionine-dependent methyltransferases"/>
    <property type="match status" value="1"/>
</dbReference>
<keyword evidence="2 5" id="KW-0808">Transferase</keyword>
<name>A0A4V0ZK90_9ACTN</name>
<evidence type="ECO:0000256" key="3">
    <source>
        <dbReference type="ARBA" id="ARBA00022691"/>
    </source>
</evidence>
<sequence length="288" mass="31473">MAEAIYQQHGLYDLLLPVYEFGGHTDDELLAAELAALPRPRPRRALEIGCGTGRMTPTITAHADEVTCLDSNPAMLDSTRARHPNVHAVHADARSFVTAARAQRPRPTFDLIAACWCLNYPLLACLETNTGTEITPKPLQQGTQDATAFLTALTDLLTPSGQLLVLFFDPASDEQRFVTRLWETIAPFPGTGRDFTLRLLLDHLAQTPGTVTTTHHRGHMRAPDPGHAHQWFMQGHFKGFPALTAAVDIHRAVTAFLTGYQHDDGTVAVPAGMHTIRFTRHPLPAGGG</sequence>
<reference evidence="5 6" key="1">
    <citation type="submission" date="2019-02" db="EMBL/GenBank/DDBJ databases">
        <authorList>
            <person name="Khodamoradi S."/>
            <person name="Hahnke R.L."/>
            <person name="Kaempfer P."/>
            <person name="Schumann P."/>
            <person name="Rohde M."/>
            <person name="Steinert M."/>
            <person name="Luzhetskyy A."/>
            <person name="Wink J."/>
            <person name="Ruckert C."/>
        </authorList>
    </citation>
    <scope>NUCLEOTIDE SEQUENCE [LARGE SCALE GENOMIC DNA]</scope>
    <source>
        <strain evidence="5 6">M2</strain>
    </source>
</reference>
<dbReference type="Gene3D" id="3.40.50.150">
    <property type="entry name" value="Vaccinia Virus protein VP39"/>
    <property type="match status" value="1"/>
</dbReference>
<dbReference type="KEGG" id="strr:EKD16_21995"/>
<keyword evidence="1 5" id="KW-0489">Methyltransferase</keyword>
<dbReference type="GO" id="GO:0032259">
    <property type="term" value="P:methylation"/>
    <property type="evidence" value="ECO:0007669"/>
    <property type="project" value="UniProtKB-KW"/>
</dbReference>
<dbReference type="Pfam" id="PF08242">
    <property type="entry name" value="Methyltransf_12"/>
    <property type="match status" value="1"/>
</dbReference>
<keyword evidence="3" id="KW-0949">S-adenosyl-L-methionine</keyword>
<dbReference type="CDD" id="cd02440">
    <property type="entry name" value="AdoMet_MTases"/>
    <property type="match status" value="1"/>
</dbReference>
<dbReference type="InterPro" id="IPR013217">
    <property type="entry name" value="Methyltransf_12"/>
</dbReference>
<evidence type="ECO:0000256" key="2">
    <source>
        <dbReference type="ARBA" id="ARBA00022679"/>
    </source>
</evidence>
<dbReference type="InterPro" id="IPR029063">
    <property type="entry name" value="SAM-dependent_MTases_sf"/>
</dbReference>
<gene>
    <name evidence="5" type="ORF">EKD16_21995</name>
</gene>
<dbReference type="AlphaFoldDB" id="A0A4V0ZK90"/>
<dbReference type="GO" id="GO:0008168">
    <property type="term" value="F:methyltransferase activity"/>
    <property type="evidence" value="ECO:0007669"/>
    <property type="project" value="UniProtKB-KW"/>
</dbReference>